<keyword evidence="1" id="KW-0812">Transmembrane</keyword>
<dbReference type="EMBL" id="UGLH01000006">
    <property type="protein sequence ID" value="STT82076.1"/>
    <property type="molecule type" value="Genomic_DNA"/>
</dbReference>
<dbReference type="Proteomes" id="UP000254340">
    <property type="component" value="Unassembled WGS sequence"/>
</dbReference>
<feature type="transmembrane region" description="Helical" evidence="1">
    <location>
        <begin position="101"/>
        <end position="120"/>
    </location>
</feature>
<accession>A0A377XFI3</accession>
<protein>
    <submittedName>
        <fullName evidence="2">PadR family transcriptional regulator</fullName>
    </submittedName>
</protein>
<organism evidence="2 3">
    <name type="scientific">Klebsiella pneumoniae</name>
    <dbReference type="NCBI Taxonomy" id="573"/>
    <lineage>
        <taxon>Bacteria</taxon>
        <taxon>Pseudomonadati</taxon>
        <taxon>Pseudomonadota</taxon>
        <taxon>Gammaproteobacteria</taxon>
        <taxon>Enterobacterales</taxon>
        <taxon>Enterobacteriaceae</taxon>
        <taxon>Klebsiella/Raoultella group</taxon>
        <taxon>Klebsiella</taxon>
        <taxon>Klebsiella pneumoniae complex</taxon>
    </lineage>
</organism>
<keyword evidence="1" id="KW-1133">Transmembrane helix</keyword>
<dbReference type="AlphaFoldDB" id="A0A377XFI3"/>
<evidence type="ECO:0000313" key="2">
    <source>
        <dbReference type="EMBL" id="STT82076.1"/>
    </source>
</evidence>
<gene>
    <name evidence="2" type="primary">yqjI</name>
    <name evidence="2" type="ORF">NCTC5047_03016</name>
</gene>
<proteinExistence type="predicted"/>
<evidence type="ECO:0000256" key="1">
    <source>
        <dbReference type="SAM" id="Phobius"/>
    </source>
</evidence>
<reference evidence="2 3" key="1">
    <citation type="submission" date="2018-06" db="EMBL/GenBank/DDBJ databases">
        <authorList>
            <consortium name="Pathogen Informatics"/>
            <person name="Doyle S."/>
        </authorList>
    </citation>
    <scope>NUCLEOTIDE SEQUENCE [LARGE SCALE GENOMIC DNA]</scope>
    <source>
        <strain evidence="2 3">NCTC5047</strain>
    </source>
</reference>
<sequence length="123" mass="13572">MVGCELRRDPQMKRALENFKAVLDLKVNQQASSAAQLKQIIGIIDRAGDGDLSARLSLFFHHRLPRAGAARTTADRPVYCRQAENVVSSGIKRANSGAMRLNFTQFVFCFAFIPIFTASAELA</sequence>
<keyword evidence="1" id="KW-0472">Membrane</keyword>
<name>A0A377XFI3_KLEPN</name>
<evidence type="ECO:0000313" key="3">
    <source>
        <dbReference type="Proteomes" id="UP000254340"/>
    </source>
</evidence>